<evidence type="ECO:0000313" key="3">
    <source>
        <dbReference type="Proteomes" id="UP000471120"/>
    </source>
</evidence>
<evidence type="ECO:0000313" key="2">
    <source>
        <dbReference type="EMBL" id="TXG91964.1"/>
    </source>
</evidence>
<dbReference type="RefSeq" id="WP_010837503.1">
    <property type="nucleotide sequence ID" value="NZ_QRCM01000001.1"/>
</dbReference>
<evidence type="ECO:0008006" key="4">
    <source>
        <dbReference type="Google" id="ProtNLM"/>
    </source>
</evidence>
<gene>
    <name evidence="2" type="ORF">DW322_19505</name>
</gene>
<dbReference type="EMBL" id="QRCM01000001">
    <property type="protein sequence ID" value="TXG91964.1"/>
    <property type="molecule type" value="Genomic_DNA"/>
</dbReference>
<dbReference type="AlphaFoldDB" id="A0A6P2CGS3"/>
<keyword evidence="1" id="KW-1133">Transmembrane helix</keyword>
<sequence>MSAQILFTEPGGRWRSVWYGPLFCFAILVVEWLTGPSAIHWVALAGSAVVLAGVVALQVTAARTHASVELSETMLRQGTEELPIEDIVAVLPAADPDSPDTQRWESARVLGELSGVPRRRTAIGLRLVGGGLVRAWARNDEGLRGALVSVLQSRPDRRTQ</sequence>
<organism evidence="2 3">
    <name type="scientific">Rhodococcus rhodnii</name>
    <dbReference type="NCBI Taxonomy" id="38312"/>
    <lineage>
        <taxon>Bacteria</taxon>
        <taxon>Bacillati</taxon>
        <taxon>Actinomycetota</taxon>
        <taxon>Actinomycetes</taxon>
        <taxon>Mycobacteriales</taxon>
        <taxon>Nocardiaceae</taxon>
        <taxon>Rhodococcus</taxon>
    </lineage>
</organism>
<keyword evidence="1" id="KW-0812">Transmembrane</keyword>
<protein>
    <recommendedName>
        <fullName evidence="4">DUF3093 domain-containing protein</fullName>
    </recommendedName>
</protein>
<name>A0A6P2CGS3_9NOCA</name>
<accession>A0A6P2CGS3</accession>
<feature type="transmembrane region" description="Helical" evidence="1">
    <location>
        <begin position="16"/>
        <end position="33"/>
    </location>
</feature>
<dbReference type="Proteomes" id="UP000471120">
    <property type="component" value="Unassembled WGS sequence"/>
</dbReference>
<proteinExistence type="predicted"/>
<feature type="transmembrane region" description="Helical" evidence="1">
    <location>
        <begin position="39"/>
        <end position="57"/>
    </location>
</feature>
<keyword evidence="1" id="KW-0472">Membrane</keyword>
<reference evidence="2 3" key="1">
    <citation type="submission" date="2018-07" db="EMBL/GenBank/DDBJ databases">
        <title>Genome sequence of Rhodococcus rhodnii ATCC 35071 from Rhodnius prolixus.</title>
        <authorList>
            <person name="Patel V."/>
            <person name="Vogel K.J."/>
        </authorList>
    </citation>
    <scope>NUCLEOTIDE SEQUENCE [LARGE SCALE GENOMIC DNA]</scope>
    <source>
        <strain evidence="2 3">ATCC 35071</strain>
    </source>
</reference>
<evidence type="ECO:0000256" key="1">
    <source>
        <dbReference type="SAM" id="Phobius"/>
    </source>
</evidence>
<comment type="caution">
    <text evidence="2">The sequence shown here is derived from an EMBL/GenBank/DDBJ whole genome shotgun (WGS) entry which is preliminary data.</text>
</comment>